<keyword evidence="1" id="KW-0812">Transmembrane</keyword>
<keyword evidence="1" id="KW-1133">Transmembrane helix</keyword>
<reference evidence="2" key="1">
    <citation type="journal article" date="2021" name="Proc. Natl. Acad. Sci. U.S.A.">
        <title>A Catalog of Tens of Thousands of Viruses from Human Metagenomes Reveals Hidden Associations with Chronic Diseases.</title>
        <authorList>
            <person name="Tisza M.J."/>
            <person name="Buck C.B."/>
        </authorList>
    </citation>
    <scope>NUCLEOTIDE SEQUENCE</scope>
    <source>
        <strain evidence="2">CtGa111</strain>
    </source>
</reference>
<proteinExistence type="predicted"/>
<accession>A0A8S5VDR1</accession>
<evidence type="ECO:0000313" key="2">
    <source>
        <dbReference type="EMBL" id="DAG04767.1"/>
    </source>
</evidence>
<dbReference type="EMBL" id="BK016245">
    <property type="protein sequence ID" value="DAG04767.1"/>
    <property type="molecule type" value="Genomic_DNA"/>
</dbReference>
<feature type="transmembrane region" description="Helical" evidence="1">
    <location>
        <begin position="12"/>
        <end position="32"/>
    </location>
</feature>
<name>A0A8S5VDR1_9CAUD</name>
<protein>
    <submittedName>
        <fullName evidence="2">Uncharacterized protein</fullName>
    </submittedName>
</protein>
<organism evidence="2">
    <name type="scientific">Siphoviridae sp. ctGa111</name>
    <dbReference type="NCBI Taxonomy" id="2825413"/>
    <lineage>
        <taxon>Viruses</taxon>
        <taxon>Duplodnaviria</taxon>
        <taxon>Heunggongvirae</taxon>
        <taxon>Uroviricota</taxon>
        <taxon>Caudoviricetes</taxon>
    </lineage>
</organism>
<keyword evidence="1" id="KW-0472">Membrane</keyword>
<sequence length="34" mass="4075">MISNVAQATLYTFQYIVYILFDIYPIFPYKVIII</sequence>
<evidence type="ECO:0000256" key="1">
    <source>
        <dbReference type="SAM" id="Phobius"/>
    </source>
</evidence>